<dbReference type="GO" id="GO:0009229">
    <property type="term" value="P:thiamine diphosphate biosynthetic process"/>
    <property type="evidence" value="ECO:0007669"/>
    <property type="project" value="UniProtKB-UniPathway"/>
</dbReference>
<dbReference type="CDD" id="cd19367">
    <property type="entry name" value="TenA_C_ScTHI20-like"/>
    <property type="match status" value="1"/>
</dbReference>
<proteinExistence type="inferred from homology"/>
<dbReference type="InterPro" id="IPR027574">
    <property type="entry name" value="Thiaminase_II"/>
</dbReference>
<dbReference type="EMBL" id="VCDI01000002">
    <property type="protein sequence ID" value="TLU73042.1"/>
    <property type="molecule type" value="Genomic_DNA"/>
</dbReference>
<dbReference type="NCBIfam" id="TIGR04306">
    <property type="entry name" value="salvage_TenA"/>
    <property type="match status" value="1"/>
</dbReference>
<dbReference type="GO" id="GO:0050334">
    <property type="term" value="F:thiaminase activity"/>
    <property type="evidence" value="ECO:0007669"/>
    <property type="project" value="UniProtKB-EC"/>
</dbReference>
<gene>
    <name evidence="3" type="primary">tenA</name>
    <name evidence="3" type="ORF">FE263_06280</name>
</gene>
<dbReference type="Proteomes" id="UP000305654">
    <property type="component" value="Unassembled WGS sequence"/>
</dbReference>
<evidence type="ECO:0000313" key="4">
    <source>
        <dbReference type="Proteomes" id="UP000305654"/>
    </source>
</evidence>
<evidence type="ECO:0000313" key="3">
    <source>
        <dbReference type="EMBL" id="TLU73042.1"/>
    </source>
</evidence>
<dbReference type="PANTHER" id="PTHR43198:SF2">
    <property type="entry name" value="SI:CH1073-67J19.1-RELATED"/>
    <property type="match status" value="1"/>
</dbReference>
<dbReference type="InterPro" id="IPR016084">
    <property type="entry name" value="Haem_Oase-like_multi-hlx"/>
</dbReference>
<dbReference type="EC" id="3.5.99.2" evidence="1"/>
<sequence length="228" mass="25769">MTLPVLEPGRLFARLRRDCALEWDAYVRHPFLTGLADGTLPAEAFRTYLVQDYLYLLQYARCYALAIYKDGQAASMRSTARLLAGLLDTELGLHIEYCAQWGLSEDDLAREPESLELLAYTRTILDYGQSGDILDLMVSLSACLIGYAEIGLRLLADPATRREGNPYLHWIEVYGGEHYVALANQGARRLDELAISHGADARYAMLKRCFRTTVLLETAFWTPRPLRT</sequence>
<dbReference type="SUPFAM" id="SSF48613">
    <property type="entry name" value="Heme oxygenase-like"/>
    <property type="match status" value="1"/>
</dbReference>
<organism evidence="3 4">
    <name type="scientific">Lichenicoccus roseus</name>
    <dbReference type="NCBI Taxonomy" id="2683649"/>
    <lineage>
        <taxon>Bacteria</taxon>
        <taxon>Pseudomonadati</taxon>
        <taxon>Pseudomonadota</taxon>
        <taxon>Alphaproteobacteria</taxon>
        <taxon>Acetobacterales</taxon>
        <taxon>Acetobacteraceae</taxon>
        <taxon>Lichenicoccus</taxon>
    </lineage>
</organism>
<keyword evidence="1" id="KW-0378">Hydrolase</keyword>
<reference evidence="3 4" key="1">
    <citation type="submission" date="2019-05" db="EMBL/GenBank/DDBJ databases">
        <authorList>
            <person name="Pankratov T."/>
            <person name="Grouzdev D."/>
        </authorList>
    </citation>
    <scope>NUCLEOTIDE SEQUENCE [LARGE SCALE GENOMIC DNA]</scope>
    <source>
        <strain evidence="3 4">KEBCLARHB70R</strain>
    </source>
</reference>
<comment type="pathway">
    <text evidence="1">Cofactor biosynthesis; thiamine diphosphate biosynthesis.</text>
</comment>
<dbReference type="InterPro" id="IPR050967">
    <property type="entry name" value="Thiamine_Salvage_TenA"/>
</dbReference>
<dbReference type="PANTHER" id="PTHR43198">
    <property type="entry name" value="BIFUNCTIONAL TH2 PROTEIN"/>
    <property type="match status" value="1"/>
</dbReference>
<dbReference type="UniPathway" id="UPA00060"/>
<protein>
    <recommendedName>
        <fullName evidence="1">Aminopyrimidine aminohydrolase</fullName>
        <ecNumber evidence="1">3.5.99.2</ecNumber>
    </recommendedName>
</protein>
<dbReference type="OrthoDB" id="34166at2"/>
<dbReference type="GO" id="GO:0005829">
    <property type="term" value="C:cytosol"/>
    <property type="evidence" value="ECO:0007669"/>
    <property type="project" value="TreeGrafter"/>
</dbReference>
<feature type="domain" description="Thiaminase-2/PQQC" evidence="2">
    <location>
        <begin position="21"/>
        <end position="222"/>
    </location>
</feature>
<dbReference type="Gene3D" id="1.20.910.10">
    <property type="entry name" value="Heme oxygenase-like"/>
    <property type="match status" value="1"/>
</dbReference>
<dbReference type="InterPro" id="IPR004305">
    <property type="entry name" value="Thiaminase-2/PQQC"/>
</dbReference>
<keyword evidence="4" id="KW-1185">Reference proteome</keyword>
<comment type="catalytic activity">
    <reaction evidence="1">
        <text>thiamine + H2O = 5-(2-hydroxyethyl)-4-methylthiazole + 4-amino-5-hydroxymethyl-2-methylpyrimidine + H(+)</text>
        <dbReference type="Rhea" id="RHEA:17509"/>
        <dbReference type="ChEBI" id="CHEBI:15377"/>
        <dbReference type="ChEBI" id="CHEBI:15378"/>
        <dbReference type="ChEBI" id="CHEBI:16892"/>
        <dbReference type="ChEBI" id="CHEBI:17957"/>
        <dbReference type="ChEBI" id="CHEBI:18385"/>
        <dbReference type="EC" id="3.5.99.2"/>
    </reaction>
</comment>
<evidence type="ECO:0000259" key="2">
    <source>
        <dbReference type="Pfam" id="PF03070"/>
    </source>
</evidence>
<comment type="catalytic activity">
    <reaction evidence="1">
        <text>4-amino-5-aminomethyl-2-methylpyrimidine + H2O = 4-amino-5-hydroxymethyl-2-methylpyrimidine + NH4(+)</text>
        <dbReference type="Rhea" id="RHEA:31799"/>
        <dbReference type="ChEBI" id="CHEBI:15377"/>
        <dbReference type="ChEBI" id="CHEBI:16892"/>
        <dbReference type="ChEBI" id="CHEBI:28938"/>
        <dbReference type="ChEBI" id="CHEBI:63416"/>
        <dbReference type="EC" id="3.5.99.2"/>
    </reaction>
</comment>
<name>A0A5R9J654_9PROT</name>
<accession>A0A5R9J654</accession>
<comment type="similarity">
    <text evidence="1">Belongs to the TenA family.</text>
</comment>
<comment type="caution">
    <text evidence="3">The sequence shown here is derived from an EMBL/GenBank/DDBJ whole genome shotgun (WGS) entry which is preliminary data.</text>
</comment>
<comment type="function">
    <text evidence="1">Catalyzes an amino-pyrimidine hydrolysis reaction at the C5' of the pyrimidine moiety of thiamine compounds, a reaction that is part of a thiamine salvage pathway.</text>
</comment>
<dbReference type="AlphaFoldDB" id="A0A5R9J654"/>
<dbReference type="GO" id="GO:0009228">
    <property type="term" value="P:thiamine biosynthetic process"/>
    <property type="evidence" value="ECO:0007669"/>
    <property type="project" value="UniProtKB-KW"/>
</dbReference>
<evidence type="ECO:0000256" key="1">
    <source>
        <dbReference type="RuleBase" id="RU363093"/>
    </source>
</evidence>
<dbReference type="Pfam" id="PF03070">
    <property type="entry name" value="TENA_THI-4"/>
    <property type="match status" value="1"/>
</dbReference>
<keyword evidence="1" id="KW-0784">Thiamine biosynthesis</keyword>